<dbReference type="PANTHER" id="PTHR37507">
    <property type="entry name" value="SPORULATION PROTEIN YDCC"/>
    <property type="match status" value="1"/>
</dbReference>
<evidence type="ECO:0000313" key="3">
    <source>
        <dbReference type="Proteomes" id="UP000763505"/>
    </source>
</evidence>
<gene>
    <name evidence="2" type="ORF">K8V35_01405</name>
</gene>
<organism evidence="2 3">
    <name type="scientific">Aliicoccus persicus</name>
    <dbReference type="NCBI Taxonomy" id="930138"/>
    <lineage>
        <taxon>Bacteria</taxon>
        <taxon>Bacillati</taxon>
        <taxon>Bacillota</taxon>
        <taxon>Bacilli</taxon>
        <taxon>Bacillales</taxon>
        <taxon>Staphylococcaceae</taxon>
        <taxon>Aliicoccus</taxon>
    </lineage>
</organism>
<reference evidence="2" key="2">
    <citation type="submission" date="2021-09" db="EMBL/GenBank/DDBJ databases">
        <authorList>
            <person name="Gilroy R."/>
        </authorList>
    </citation>
    <scope>NUCLEOTIDE SEQUENCE</scope>
    <source>
        <strain evidence="2">6019</strain>
    </source>
</reference>
<dbReference type="SUPFAM" id="SSF89392">
    <property type="entry name" value="Prokaryotic lipoproteins and lipoprotein localization factors"/>
    <property type="match status" value="1"/>
</dbReference>
<dbReference type="AlphaFoldDB" id="A0A921B686"/>
<dbReference type="Gene3D" id="2.50.20.10">
    <property type="entry name" value="Lipoprotein localisation LolA/LolB/LppX"/>
    <property type="match status" value="1"/>
</dbReference>
<evidence type="ECO:0008006" key="4">
    <source>
        <dbReference type="Google" id="ProtNLM"/>
    </source>
</evidence>
<evidence type="ECO:0000256" key="1">
    <source>
        <dbReference type="SAM" id="MobiDB-lite"/>
    </source>
</evidence>
<sequence length="341" mass="37779">MKLLKTGIGLSLMSVLALNVNGENVAFAQDDDDNGDTDTEEVEEDETETEDVEEDTEEDTETEESEETEEESSEVNTDEAIDYETLIENGYAAQEEIENLYLETAISVSVADTENESVTREWYKNDGDVVLSRTEMENPDGSLTIMVNNGEEMLTYTEGQEQAFRIPMTESNGEEDAAEGEEEDTETEDESGIAAPEVEFETQAITASQYLESLEATYDITVEGTEQVGDRDAYKVNLEPIEGAEGAEFASPTTMWIDSEYYIILKQEIDDGTDSVIGSEYVTLEMNEEEFEESLFELELPEGVEIQDGLESIAPGDGEGTEEGTEVEDSEDTEESDEDAE</sequence>
<dbReference type="Proteomes" id="UP000763505">
    <property type="component" value="Unassembled WGS sequence"/>
</dbReference>
<feature type="compositionally biased region" description="Acidic residues" evidence="1">
    <location>
        <begin position="172"/>
        <end position="191"/>
    </location>
</feature>
<dbReference type="PANTHER" id="PTHR37507:SF2">
    <property type="entry name" value="SPORULATION PROTEIN YDCC"/>
    <property type="match status" value="1"/>
</dbReference>
<dbReference type="EMBL" id="DYYI01000011">
    <property type="protein sequence ID" value="HJE18996.1"/>
    <property type="molecule type" value="Genomic_DNA"/>
</dbReference>
<protein>
    <recommendedName>
        <fullName evidence="4">Outer membrane lipoprotein-sorting protein</fullName>
    </recommendedName>
</protein>
<name>A0A921B686_9STAP</name>
<feature type="compositionally biased region" description="Acidic residues" evidence="1">
    <location>
        <begin position="29"/>
        <end position="80"/>
    </location>
</feature>
<dbReference type="InterPro" id="IPR052944">
    <property type="entry name" value="Sporulation_related"/>
</dbReference>
<feature type="region of interest" description="Disordered" evidence="1">
    <location>
        <begin position="307"/>
        <end position="341"/>
    </location>
</feature>
<evidence type="ECO:0000313" key="2">
    <source>
        <dbReference type="EMBL" id="HJE18996.1"/>
    </source>
</evidence>
<feature type="region of interest" description="Disordered" evidence="1">
    <location>
        <begin position="171"/>
        <end position="194"/>
    </location>
</feature>
<comment type="caution">
    <text evidence="2">The sequence shown here is derived from an EMBL/GenBank/DDBJ whole genome shotgun (WGS) entry which is preliminary data.</text>
</comment>
<proteinExistence type="predicted"/>
<accession>A0A921B686</accession>
<reference evidence="2" key="1">
    <citation type="journal article" date="2021" name="PeerJ">
        <title>Extensive microbial diversity within the chicken gut microbiome revealed by metagenomics and culture.</title>
        <authorList>
            <person name="Gilroy R."/>
            <person name="Ravi A."/>
            <person name="Getino M."/>
            <person name="Pursley I."/>
            <person name="Horton D.L."/>
            <person name="Alikhan N.F."/>
            <person name="Baker D."/>
            <person name="Gharbi K."/>
            <person name="Hall N."/>
            <person name="Watson M."/>
            <person name="Adriaenssens E.M."/>
            <person name="Foster-Nyarko E."/>
            <person name="Jarju S."/>
            <person name="Secka A."/>
            <person name="Antonio M."/>
            <person name="Oren A."/>
            <person name="Chaudhuri R.R."/>
            <person name="La Ragione R."/>
            <person name="Hildebrand F."/>
            <person name="Pallen M.J."/>
        </authorList>
    </citation>
    <scope>NUCLEOTIDE SEQUENCE</scope>
    <source>
        <strain evidence="2">6019</strain>
    </source>
</reference>
<dbReference type="InterPro" id="IPR029046">
    <property type="entry name" value="LolA/LolB/LppX"/>
</dbReference>
<feature type="compositionally biased region" description="Acidic residues" evidence="1">
    <location>
        <begin position="319"/>
        <end position="341"/>
    </location>
</feature>
<feature type="region of interest" description="Disordered" evidence="1">
    <location>
        <begin position="26"/>
        <end position="80"/>
    </location>
</feature>